<evidence type="ECO:0000313" key="2">
    <source>
        <dbReference type="EMBL" id="SDC83427.1"/>
    </source>
</evidence>
<dbReference type="STRING" id="1640674.SAMN05216323_10552"/>
<protein>
    <recommendedName>
        <fullName evidence="4">Anti-sigma-K factor rskA</fullName>
    </recommendedName>
</protein>
<evidence type="ECO:0000256" key="1">
    <source>
        <dbReference type="SAM" id="SignalP"/>
    </source>
</evidence>
<evidence type="ECO:0008006" key="4">
    <source>
        <dbReference type="Google" id="ProtNLM"/>
    </source>
</evidence>
<keyword evidence="3" id="KW-1185">Reference proteome</keyword>
<feature type="chain" id="PRO_5011718080" description="Anti-sigma-K factor rskA" evidence="1">
    <location>
        <begin position="24"/>
        <end position="135"/>
    </location>
</feature>
<gene>
    <name evidence="2" type="ORF">SAMN05216323_10552</name>
</gene>
<dbReference type="Proteomes" id="UP000199452">
    <property type="component" value="Unassembled WGS sequence"/>
</dbReference>
<sequence>MKTINKLVFGAVVLCLVSCASTAKFPVSSVTPAAVITAEMKQDKNKNYVIEVTAKNMASADRLNPPKNNYIVWIVTENNGTVNIGQLINKNAKKSYLKTTTPFKVSEIFITAEEQGDISYPSGIEISRTHFSRKR</sequence>
<reference evidence="2 3" key="1">
    <citation type="submission" date="2016-09" db="EMBL/GenBank/DDBJ databases">
        <authorList>
            <person name="Capua I."/>
            <person name="De Benedictis P."/>
            <person name="Joannis T."/>
            <person name="Lombin L.H."/>
            <person name="Cattoli G."/>
        </authorList>
    </citation>
    <scope>NUCLEOTIDE SEQUENCE [LARGE SCALE GENOMIC DNA]</scope>
    <source>
        <strain evidence="2 3">A7P-90m</strain>
    </source>
</reference>
<dbReference type="RefSeq" id="WP_092439694.1">
    <property type="nucleotide sequence ID" value="NZ_FMYP01000055.1"/>
</dbReference>
<dbReference type="AlphaFoldDB" id="A0A1G6PVK4"/>
<proteinExistence type="predicted"/>
<organism evidence="2 3">
    <name type="scientific">Williamwhitmania taraxaci</name>
    <dbReference type="NCBI Taxonomy" id="1640674"/>
    <lineage>
        <taxon>Bacteria</taxon>
        <taxon>Pseudomonadati</taxon>
        <taxon>Bacteroidota</taxon>
        <taxon>Bacteroidia</taxon>
        <taxon>Bacteroidales</taxon>
        <taxon>Williamwhitmaniaceae</taxon>
        <taxon>Williamwhitmania</taxon>
    </lineage>
</organism>
<feature type="signal peptide" evidence="1">
    <location>
        <begin position="1"/>
        <end position="23"/>
    </location>
</feature>
<evidence type="ECO:0000313" key="3">
    <source>
        <dbReference type="Proteomes" id="UP000199452"/>
    </source>
</evidence>
<dbReference type="OrthoDB" id="676347at2"/>
<name>A0A1G6PVK4_9BACT</name>
<dbReference type="EMBL" id="FMYP01000055">
    <property type="protein sequence ID" value="SDC83427.1"/>
    <property type="molecule type" value="Genomic_DNA"/>
</dbReference>
<accession>A0A1G6PVK4</accession>
<keyword evidence="1" id="KW-0732">Signal</keyword>